<keyword evidence="3" id="KW-0089">Bile pigment</keyword>
<reference evidence="4 5" key="1">
    <citation type="submission" date="2023-10" db="EMBL/GenBank/DDBJ databases">
        <title>Rubellicoccus peritrichatus gen. nov., sp. nov., isolated from an algae of coral reef tank.</title>
        <authorList>
            <person name="Luo J."/>
        </authorList>
    </citation>
    <scope>NUCLEOTIDE SEQUENCE [LARGE SCALE GENOMIC DNA]</scope>
    <source>
        <strain evidence="4 5">CR14</strain>
    </source>
</reference>
<evidence type="ECO:0000313" key="4">
    <source>
        <dbReference type="EMBL" id="WOO41368.1"/>
    </source>
</evidence>
<dbReference type="GO" id="GO:0030089">
    <property type="term" value="C:phycobilisome"/>
    <property type="evidence" value="ECO:0007669"/>
    <property type="project" value="InterPro"/>
</dbReference>
<protein>
    <recommendedName>
        <fullName evidence="6">Phycobilisome protein</fullName>
    </recommendedName>
</protein>
<gene>
    <name evidence="4" type="ORF">RZN69_22340</name>
</gene>
<keyword evidence="2" id="KW-0157">Chromophore</keyword>
<dbReference type="RefSeq" id="WP_317833846.1">
    <property type="nucleotide sequence ID" value="NZ_CP136920.1"/>
</dbReference>
<dbReference type="Proteomes" id="UP001304300">
    <property type="component" value="Chromosome"/>
</dbReference>
<sequence>MDIIESYRFHPSLHALFKSAEARHLTEDELQHYETTLPDCKSRADAAREIAKVDTAICGKIAKKVTEAYEYDKHHDVSTKKCFRDISLTVNYATLSMLMNDPDWYRDKLLIWFKTILHSFRFPDQKNGQEALIDGTEHAEQLASRQPFQKSIFETYSLLKAQMKASLSESAYKEIEPYLQLALDILSND</sequence>
<proteinExistence type="inferred from homology"/>
<keyword evidence="5" id="KW-1185">Reference proteome</keyword>
<name>A0AAQ3LD45_9BACT</name>
<evidence type="ECO:0000256" key="3">
    <source>
        <dbReference type="ARBA" id="ARBA00023307"/>
    </source>
</evidence>
<organism evidence="4 5">
    <name type="scientific">Rubellicoccus peritrichatus</name>
    <dbReference type="NCBI Taxonomy" id="3080537"/>
    <lineage>
        <taxon>Bacteria</taxon>
        <taxon>Pseudomonadati</taxon>
        <taxon>Verrucomicrobiota</taxon>
        <taxon>Opitutia</taxon>
        <taxon>Puniceicoccales</taxon>
        <taxon>Cerasicoccaceae</taxon>
        <taxon>Rubellicoccus</taxon>
    </lineage>
</organism>
<dbReference type="InterPro" id="IPR012128">
    <property type="entry name" value="Phycobilisome_asu/bsu"/>
</dbReference>
<evidence type="ECO:0000256" key="1">
    <source>
        <dbReference type="ARBA" id="ARBA00008182"/>
    </source>
</evidence>
<dbReference type="GO" id="GO:0015979">
    <property type="term" value="P:photosynthesis"/>
    <property type="evidence" value="ECO:0007669"/>
    <property type="project" value="InterPro"/>
</dbReference>
<comment type="similarity">
    <text evidence="1">Belongs to the phycobiliprotein family.</text>
</comment>
<evidence type="ECO:0000313" key="5">
    <source>
        <dbReference type="Proteomes" id="UP001304300"/>
    </source>
</evidence>
<accession>A0AAQ3LD45</accession>
<evidence type="ECO:0008006" key="6">
    <source>
        <dbReference type="Google" id="ProtNLM"/>
    </source>
</evidence>
<dbReference type="InterPro" id="IPR038719">
    <property type="entry name" value="Phycobilisome_asu/bsu_sf"/>
</dbReference>
<dbReference type="AlphaFoldDB" id="A0AAQ3LD45"/>
<dbReference type="SUPFAM" id="SSF46458">
    <property type="entry name" value="Globin-like"/>
    <property type="match status" value="1"/>
</dbReference>
<dbReference type="InterPro" id="IPR009050">
    <property type="entry name" value="Globin-like_sf"/>
</dbReference>
<dbReference type="Pfam" id="PF00502">
    <property type="entry name" value="Phycobilisome"/>
    <property type="match status" value="1"/>
</dbReference>
<evidence type="ECO:0000256" key="2">
    <source>
        <dbReference type="ARBA" id="ARBA00022991"/>
    </source>
</evidence>
<dbReference type="Gene3D" id="1.10.490.20">
    <property type="entry name" value="Phycocyanins"/>
    <property type="match status" value="1"/>
</dbReference>
<dbReference type="EMBL" id="CP136920">
    <property type="protein sequence ID" value="WOO41368.1"/>
    <property type="molecule type" value="Genomic_DNA"/>
</dbReference>